<dbReference type="AlphaFoldDB" id="G3GVA2"/>
<name>G3GVA2_CRIGR</name>
<accession>G3GVA2</accession>
<gene>
    <name evidence="1" type="ORF">I79_001636</name>
</gene>
<sequence length="86" mass="9379">MGLLENPHSTPTVGWLTTLRLCSLEITSSLHMPDPQSRLYTAGKAETSSLISFDNIYELGVHLFPGLSQPCSDPVSIPESDAPFDF</sequence>
<evidence type="ECO:0000313" key="1">
    <source>
        <dbReference type="EMBL" id="EGV94480.1"/>
    </source>
</evidence>
<dbReference type="InParanoid" id="G3GVA2"/>
<evidence type="ECO:0000313" key="2">
    <source>
        <dbReference type="Proteomes" id="UP000001075"/>
    </source>
</evidence>
<protein>
    <submittedName>
        <fullName evidence="1">Uncharacterized protein</fullName>
    </submittedName>
</protein>
<dbReference type="Proteomes" id="UP000001075">
    <property type="component" value="Unassembled WGS sequence"/>
</dbReference>
<organism evidence="1 2">
    <name type="scientific">Cricetulus griseus</name>
    <name type="common">Chinese hamster</name>
    <name type="synonym">Cricetulus barabensis griseus</name>
    <dbReference type="NCBI Taxonomy" id="10029"/>
    <lineage>
        <taxon>Eukaryota</taxon>
        <taxon>Metazoa</taxon>
        <taxon>Chordata</taxon>
        <taxon>Craniata</taxon>
        <taxon>Vertebrata</taxon>
        <taxon>Euteleostomi</taxon>
        <taxon>Mammalia</taxon>
        <taxon>Eutheria</taxon>
        <taxon>Euarchontoglires</taxon>
        <taxon>Glires</taxon>
        <taxon>Rodentia</taxon>
        <taxon>Myomorpha</taxon>
        <taxon>Muroidea</taxon>
        <taxon>Cricetidae</taxon>
        <taxon>Cricetinae</taxon>
        <taxon>Cricetulus</taxon>
    </lineage>
</organism>
<dbReference type="EMBL" id="JH000038">
    <property type="protein sequence ID" value="EGV94480.1"/>
    <property type="molecule type" value="Genomic_DNA"/>
</dbReference>
<proteinExistence type="predicted"/>
<reference evidence="2" key="1">
    <citation type="journal article" date="2011" name="Nat. Biotechnol.">
        <title>The genomic sequence of the Chinese hamster ovary (CHO)-K1 cell line.</title>
        <authorList>
            <person name="Xu X."/>
            <person name="Nagarajan H."/>
            <person name="Lewis N.E."/>
            <person name="Pan S."/>
            <person name="Cai Z."/>
            <person name="Liu X."/>
            <person name="Chen W."/>
            <person name="Xie M."/>
            <person name="Wang W."/>
            <person name="Hammond S."/>
            <person name="Andersen M.R."/>
            <person name="Neff N."/>
            <person name="Passarelli B."/>
            <person name="Koh W."/>
            <person name="Fan H.C."/>
            <person name="Wang J."/>
            <person name="Gui Y."/>
            <person name="Lee K.H."/>
            <person name="Betenbaugh M.J."/>
            <person name="Quake S.R."/>
            <person name="Famili I."/>
            <person name="Palsson B.O."/>
            <person name="Wang J."/>
        </authorList>
    </citation>
    <scope>NUCLEOTIDE SEQUENCE [LARGE SCALE GENOMIC DNA]</scope>
    <source>
        <strain evidence="2">CHO K1 cell line</strain>
    </source>
</reference>